<accession>A0A7R9M1S7</accession>
<evidence type="ECO:0000313" key="4">
    <source>
        <dbReference type="Proteomes" id="UP000728032"/>
    </source>
</evidence>
<organism evidence="3">
    <name type="scientific">Oppiella nova</name>
    <dbReference type="NCBI Taxonomy" id="334625"/>
    <lineage>
        <taxon>Eukaryota</taxon>
        <taxon>Metazoa</taxon>
        <taxon>Ecdysozoa</taxon>
        <taxon>Arthropoda</taxon>
        <taxon>Chelicerata</taxon>
        <taxon>Arachnida</taxon>
        <taxon>Acari</taxon>
        <taxon>Acariformes</taxon>
        <taxon>Sarcoptiformes</taxon>
        <taxon>Oribatida</taxon>
        <taxon>Brachypylina</taxon>
        <taxon>Oppioidea</taxon>
        <taxon>Oppiidae</taxon>
        <taxon>Oppiella</taxon>
    </lineage>
</organism>
<dbReference type="SUPFAM" id="SSF54001">
    <property type="entry name" value="Cysteine proteinases"/>
    <property type="match status" value="1"/>
</dbReference>
<dbReference type="PANTHER" id="PTHR12411">
    <property type="entry name" value="CYSTEINE PROTEASE FAMILY C1-RELATED"/>
    <property type="match status" value="1"/>
</dbReference>
<dbReference type="InterPro" id="IPR000668">
    <property type="entry name" value="Peptidase_C1A_C"/>
</dbReference>
<dbReference type="EMBL" id="CAJPVJ010004701">
    <property type="protein sequence ID" value="CAG2168836.1"/>
    <property type="molecule type" value="Genomic_DNA"/>
</dbReference>
<dbReference type="InterPro" id="IPR038765">
    <property type="entry name" value="Papain-like_cys_pep_sf"/>
</dbReference>
<dbReference type="GO" id="GO:0006508">
    <property type="term" value="P:proteolysis"/>
    <property type="evidence" value="ECO:0007669"/>
    <property type="project" value="InterPro"/>
</dbReference>
<dbReference type="EMBL" id="OC919526">
    <property type="protein sequence ID" value="CAD7651483.1"/>
    <property type="molecule type" value="Genomic_DNA"/>
</dbReference>
<dbReference type="OrthoDB" id="6419041at2759"/>
<dbReference type="InterPro" id="IPR013128">
    <property type="entry name" value="Peptidase_C1A"/>
</dbReference>
<evidence type="ECO:0000259" key="2">
    <source>
        <dbReference type="SMART" id="SM00645"/>
    </source>
</evidence>
<dbReference type="Pfam" id="PF00112">
    <property type="entry name" value="Peptidase_C1"/>
    <property type="match status" value="1"/>
</dbReference>
<sequence>MISAIRSLHTGKPLEPMSAQEVFDCNPEWCICNTTVSAYDAFETINDMNLIIDVERDHPFTGQCTHTCNTSKIFGTGFHMVEAEWMDPNKPIDVEKDLSVSSGPLVVYTKSSSPSFQTYAGGILDSAECNTTGPFDHSLLLVEEGVDNGTEYWLARNSYGESWGEKGYIRLAKGKNMCGIGLGYIAVG</sequence>
<dbReference type="GO" id="GO:0008234">
    <property type="term" value="F:cysteine-type peptidase activity"/>
    <property type="evidence" value="ECO:0007669"/>
    <property type="project" value="InterPro"/>
</dbReference>
<keyword evidence="4" id="KW-1185">Reference proteome</keyword>
<reference evidence="3" key="1">
    <citation type="submission" date="2020-11" db="EMBL/GenBank/DDBJ databases">
        <authorList>
            <person name="Tran Van P."/>
        </authorList>
    </citation>
    <scope>NUCLEOTIDE SEQUENCE</scope>
</reference>
<feature type="domain" description="Peptidase C1A papain C-terminal" evidence="2">
    <location>
        <begin position="1"/>
        <end position="188"/>
    </location>
</feature>
<evidence type="ECO:0000256" key="1">
    <source>
        <dbReference type="ARBA" id="ARBA00008455"/>
    </source>
</evidence>
<dbReference type="Gene3D" id="3.90.70.10">
    <property type="entry name" value="Cysteine proteinases"/>
    <property type="match status" value="1"/>
</dbReference>
<name>A0A7R9M1S7_9ACAR</name>
<proteinExistence type="inferred from homology"/>
<evidence type="ECO:0000313" key="3">
    <source>
        <dbReference type="EMBL" id="CAD7651483.1"/>
    </source>
</evidence>
<dbReference type="Proteomes" id="UP000728032">
    <property type="component" value="Unassembled WGS sequence"/>
</dbReference>
<dbReference type="SMART" id="SM00645">
    <property type="entry name" value="Pept_C1"/>
    <property type="match status" value="1"/>
</dbReference>
<protein>
    <recommendedName>
        <fullName evidence="2">Peptidase C1A papain C-terminal domain-containing protein</fullName>
    </recommendedName>
</protein>
<gene>
    <name evidence="3" type="ORF">ONB1V03_LOCUS8320</name>
</gene>
<dbReference type="AlphaFoldDB" id="A0A7R9M1S7"/>
<comment type="similarity">
    <text evidence="1">Belongs to the peptidase C1 family.</text>
</comment>